<dbReference type="RefSeq" id="WP_068376233.1">
    <property type="nucleotide sequence ID" value="NZ_LSNE01000005.1"/>
</dbReference>
<dbReference type="EMBL" id="LSNE01000005">
    <property type="protein sequence ID" value="KXI29150.1"/>
    <property type="molecule type" value="Genomic_DNA"/>
</dbReference>
<proteinExistence type="predicted"/>
<comment type="caution">
    <text evidence="1">The sequence shown here is derived from an EMBL/GenBank/DDBJ whole genome shotgun (WGS) entry which is preliminary data.</text>
</comment>
<reference evidence="2" key="1">
    <citation type="submission" date="2016-02" db="EMBL/GenBank/DDBJ databases">
        <authorList>
            <person name="Schultz-Johansen M."/>
            <person name="Glaring M.A."/>
            <person name="Bech P.K."/>
            <person name="Stougaard P."/>
        </authorList>
    </citation>
    <scope>NUCLEOTIDE SEQUENCE [LARGE SCALE GENOMIC DNA]</scope>
    <source>
        <strain evidence="2">S66</strain>
    </source>
</reference>
<protein>
    <submittedName>
        <fullName evidence="1">Uncharacterized protein</fullName>
    </submittedName>
</protein>
<sequence>MFEKYIVYRQLEYVLKVGKINMRPSPVFKHGEDRLIKLLAVGMSMDCINQIKVKLEKYPDLKWELDGSTISVSPENGFTVWLTESEQGCTVGYNGWHEEFSEKNEALNCFAFGLSKECRLKVFTKGKTEYKWVMEAFEDGNWVSYSTTALIFFPYWRKTRISYLQNHVSSS</sequence>
<gene>
    <name evidence="1" type="ORF">AX660_13420</name>
</gene>
<evidence type="ECO:0000313" key="1">
    <source>
        <dbReference type="EMBL" id="KXI29150.1"/>
    </source>
</evidence>
<dbReference type="AlphaFoldDB" id="A0A136A1X1"/>
<accession>A0A136A1X1</accession>
<name>A0A136A1X1_9ALTE</name>
<dbReference type="OrthoDB" id="9255879at2"/>
<evidence type="ECO:0000313" key="2">
    <source>
        <dbReference type="Proteomes" id="UP000070299"/>
    </source>
</evidence>
<organism evidence="1 2">
    <name type="scientific">Paraglaciecola hydrolytica</name>
    <dbReference type="NCBI Taxonomy" id="1799789"/>
    <lineage>
        <taxon>Bacteria</taxon>
        <taxon>Pseudomonadati</taxon>
        <taxon>Pseudomonadota</taxon>
        <taxon>Gammaproteobacteria</taxon>
        <taxon>Alteromonadales</taxon>
        <taxon>Alteromonadaceae</taxon>
        <taxon>Paraglaciecola</taxon>
    </lineage>
</organism>
<dbReference type="STRING" id="1799789.AX660_13420"/>
<keyword evidence="2" id="KW-1185">Reference proteome</keyword>
<dbReference type="Proteomes" id="UP000070299">
    <property type="component" value="Unassembled WGS sequence"/>
</dbReference>